<evidence type="ECO:0000256" key="1">
    <source>
        <dbReference type="ARBA" id="ARBA00000677"/>
    </source>
</evidence>
<gene>
    <name evidence="16" type="primary">SEC11_2</name>
    <name evidence="16" type="ORF">LTR77_005679</name>
</gene>
<evidence type="ECO:0000256" key="13">
    <source>
        <dbReference type="ARBA" id="ARBA00045533"/>
    </source>
</evidence>
<dbReference type="SUPFAM" id="SSF51306">
    <property type="entry name" value="LexA/Signal peptidase"/>
    <property type="match status" value="1"/>
</dbReference>
<keyword evidence="11 15" id="KW-1133">Transmembrane helix</keyword>
<evidence type="ECO:0000256" key="7">
    <source>
        <dbReference type="ARBA" id="ARBA00022692"/>
    </source>
</evidence>
<dbReference type="AlphaFoldDB" id="A0AAV9PBE0"/>
<dbReference type="InterPro" id="IPR019533">
    <property type="entry name" value="Peptidase_S26"/>
</dbReference>
<keyword evidence="10 15" id="KW-0735">Signal-anchor</keyword>
<dbReference type="GeneID" id="89927020"/>
<feature type="transmembrane region" description="Helical" evidence="15">
    <location>
        <begin position="188"/>
        <end position="205"/>
    </location>
</feature>
<evidence type="ECO:0000256" key="12">
    <source>
        <dbReference type="ARBA" id="ARBA00023136"/>
    </source>
</evidence>
<evidence type="ECO:0000313" key="17">
    <source>
        <dbReference type="Proteomes" id="UP001337655"/>
    </source>
</evidence>
<evidence type="ECO:0000256" key="4">
    <source>
        <dbReference type="ARBA" id="ARBA00013208"/>
    </source>
</evidence>
<keyword evidence="8 15" id="KW-0378">Hydrolase</keyword>
<comment type="catalytic activity">
    <reaction evidence="1 15">
        <text>Cleavage of hydrophobic, N-terminal signal or leader sequences from secreted and periplasmic proteins.</text>
        <dbReference type="EC" id="3.4.21.89"/>
    </reaction>
</comment>
<dbReference type="GO" id="GO:0009003">
    <property type="term" value="F:signal peptidase activity"/>
    <property type="evidence" value="ECO:0007669"/>
    <property type="project" value="UniProtKB-EC"/>
</dbReference>
<keyword evidence="6 15" id="KW-0645">Protease</keyword>
<evidence type="ECO:0000256" key="3">
    <source>
        <dbReference type="ARBA" id="ARBA00011035"/>
    </source>
</evidence>
<keyword evidence="7 15" id="KW-0812">Transmembrane</keyword>
<dbReference type="GO" id="GO:0004252">
    <property type="term" value="F:serine-type endopeptidase activity"/>
    <property type="evidence" value="ECO:0007669"/>
    <property type="project" value="InterPro"/>
</dbReference>
<evidence type="ECO:0000256" key="14">
    <source>
        <dbReference type="ARBA" id="ARBA00047037"/>
    </source>
</evidence>
<dbReference type="PANTHER" id="PTHR10806">
    <property type="entry name" value="SIGNAL PEPTIDASE COMPLEX CATALYTIC SUBUNIT SEC11"/>
    <property type="match status" value="1"/>
</dbReference>
<comment type="function">
    <text evidence="13">Catalytic component of the signal peptidase complex (SPC) which catalyzes the cleavage of N-terminal signal sequences from nascent proteins as they are translocated into the lumen of the endoplasmic reticulum. Specifically cleaves N-terminal signal peptides that contain a hydrophobic alpha-helix (h-region) shorter than 18-20 amino acids.</text>
</comment>
<comment type="similarity">
    <text evidence="3 15">Belongs to the peptidase S26B family.</text>
</comment>
<dbReference type="RefSeq" id="XP_064659047.1">
    <property type="nucleotide sequence ID" value="XM_064802922.1"/>
</dbReference>
<dbReference type="NCBIfam" id="TIGR02228">
    <property type="entry name" value="sigpep_I_arch"/>
    <property type="match status" value="1"/>
</dbReference>
<dbReference type="EMBL" id="JAVRRT010000008">
    <property type="protein sequence ID" value="KAK5169701.1"/>
    <property type="molecule type" value="Genomic_DNA"/>
</dbReference>
<comment type="subcellular location">
    <subcellularLocation>
        <location evidence="2">Endoplasmic reticulum membrane</location>
        <topology evidence="2">Single-pass type II membrane protein</topology>
    </subcellularLocation>
</comment>
<evidence type="ECO:0000256" key="15">
    <source>
        <dbReference type="RuleBase" id="RU362047"/>
    </source>
</evidence>
<evidence type="ECO:0000313" key="16">
    <source>
        <dbReference type="EMBL" id="KAK5169701.1"/>
    </source>
</evidence>
<proteinExistence type="inferred from homology"/>
<dbReference type="CDD" id="cd06530">
    <property type="entry name" value="S26_SPase_I"/>
    <property type="match status" value="1"/>
</dbReference>
<dbReference type="InterPro" id="IPR019756">
    <property type="entry name" value="Pept_S26A_signal_pept_1_Ser-AS"/>
</dbReference>
<dbReference type="InterPro" id="IPR036286">
    <property type="entry name" value="LexA/Signal_pep-like_sf"/>
</dbReference>
<dbReference type="InterPro" id="IPR001733">
    <property type="entry name" value="Peptidase_S26B"/>
</dbReference>
<dbReference type="PROSITE" id="PS00501">
    <property type="entry name" value="SPASE_I_1"/>
    <property type="match status" value="1"/>
</dbReference>
<comment type="caution">
    <text evidence="16">The sequence shown here is derived from an EMBL/GenBank/DDBJ whole genome shotgun (WGS) entry which is preliminary data.</text>
</comment>
<dbReference type="GO" id="GO:0006465">
    <property type="term" value="P:signal peptide processing"/>
    <property type="evidence" value="ECO:0007669"/>
    <property type="project" value="UniProtKB-UniRule"/>
</dbReference>
<evidence type="ECO:0000256" key="6">
    <source>
        <dbReference type="ARBA" id="ARBA00022670"/>
    </source>
</evidence>
<reference evidence="16 17" key="1">
    <citation type="submission" date="2023-08" db="EMBL/GenBank/DDBJ databases">
        <title>Black Yeasts Isolated from many extreme environments.</title>
        <authorList>
            <person name="Coleine C."/>
            <person name="Stajich J.E."/>
            <person name="Selbmann L."/>
        </authorList>
    </citation>
    <scope>NUCLEOTIDE SEQUENCE [LARGE SCALE GENOMIC DNA]</scope>
    <source>
        <strain evidence="16 17">CCFEE 5935</strain>
    </source>
</reference>
<accession>A0AAV9PBE0</accession>
<name>A0AAV9PBE0_9PEZI</name>
<dbReference type="PANTHER" id="PTHR10806:SF6">
    <property type="entry name" value="SIGNAL PEPTIDASE COMPLEX CATALYTIC SUBUNIT SEC11"/>
    <property type="match status" value="1"/>
</dbReference>
<dbReference type="EC" id="3.4.21.89" evidence="4 15"/>
<protein>
    <recommendedName>
        <fullName evidence="5 15">Signal peptidase complex catalytic subunit SEC11</fullName>
        <ecNumber evidence="4 15">3.4.21.89</ecNumber>
    </recommendedName>
</protein>
<keyword evidence="12 15" id="KW-0472">Membrane</keyword>
<sequence>MKSNPKWSELRPEQHLAFNAYSTLRTTQVYTPRPGRTTQHGPDYNRLSGTLVNTTTMFSALSSLQPRQLAAQVLNFALVLSTAFMLWKGLSVFTASSSPIVVVLSGSMEPAFERGDLLFLWNRGMNTQVGEIVVYNVRGKDIPIVHRVIRRFGGGDAPLQLLTKGDNNAADDTELYARGQSYLEREKDVVGSVVGFVPFVGYVTILLSEYPWLKTAMLGFMALTVVLQRE</sequence>
<comment type="subunit">
    <text evidence="14">Component of the signal peptidase complex (SPC) composed of a catalytic subunit SEC11 and three accessory subunits SPC1, SPC2 and SPC3. The complex induces a local thinning of the ER membrane which is used to measure the length of the signal peptide (SP) h-region of protein substrates. This ensures the selectivity of the complex towards h-regions shorter than 18-20 amino acids. SPC associates with the translocon complex.</text>
</comment>
<evidence type="ECO:0000256" key="8">
    <source>
        <dbReference type="ARBA" id="ARBA00022801"/>
    </source>
</evidence>
<dbReference type="PRINTS" id="PR00728">
    <property type="entry name" value="SIGNALPTASE"/>
</dbReference>
<keyword evidence="17" id="KW-1185">Reference proteome</keyword>
<evidence type="ECO:0000256" key="11">
    <source>
        <dbReference type="ARBA" id="ARBA00022989"/>
    </source>
</evidence>
<evidence type="ECO:0000256" key="10">
    <source>
        <dbReference type="ARBA" id="ARBA00022968"/>
    </source>
</evidence>
<dbReference type="GO" id="GO:0005787">
    <property type="term" value="C:signal peptidase complex"/>
    <property type="evidence" value="ECO:0007669"/>
    <property type="project" value="TreeGrafter"/>
</dbReference>
<dbReference type="Proteomes" id="UP001337655">
    <property type="component" value="Unassembled WGS sequence"/>
</dbReference>
<organism evidence="16 17">
    <name type="scientific">Saxophila tyrrhenica</name>
    <dbReference type="NCBI Taxonomy" id="1690608"/>
    <lineage>
        <taxon>Eukaryota</taxon>
        <taxon>Fungi</taxon>
        <taxon>Dikarya</taxon>
        <taxon>Ascomycota</taxon>
        <taxon>Pezizomycotina</taxon>
        <taxon>Dothideomycetes</taxon>
        <taxon>Dothideomycetidae</taxon>
        <taxon>Mycosphaerellales</taxon>
        <taxon>Extremaceae</taxon>
        <taxon>Saxophila</taxon>
    </lineage>
</organism>
<evidence type="ECO:0000256" key="9">
    <source>
        <dbReference type="ARBA" id="ARBA00022824"/>
    </source>
</evidence>
<evidence type="ECO:0000256" key="5">
    <source>
        <dbReference type="ARBA" id="ARBA00019685"/>
    </source>
</evidence>
<keyword evidence="9 15" id="KW-0256">Endoplasmic reticulum</keyword>
<evidence type="ECO:0000256" key="2">
    <source>
        <dbReference type="ARBA" id="ARBA00004648"/>
    </source>
</evidence>